<sequence length="103" mass="11595">MVLFRTDSSAFNLNFYLAHPRIVADDEGISNSLYALETQSDVPSSIRLRRRFSDRRKRTPTNHFAEPSSLTLSLQAPTSKADTQGALRPCPTSRVVWTDPTQN</sequence>
<dbReference type="InParanoid" id="E5ABG4"/>
<feature type="region of interest" description="Disordered" evidence="1">
    <location>
        <begin position="52"/>
        <end position="103"/>
    </location>
</feature>
<name>E5ABG4_LEPMJ</name>
<evidence type="ECO:0000313" key="2">
    <source>
        <dbReference type="EMBL" id="CBY01005.1"/>
    </source>
</evidence>
<feature type="compositionally biased region" description="Polar residues" evidence="1">
    <location>
        <begin position="68"/>
        <end position="82"/>
    </location>
</feature>
<protein>
    <submittedName>
        <fullName evidence="2">Predicted protein</fullName>
    </submittedName>
</protein>
<reference evidence="3" key="1">
    <citation type="journal article" date="2011" name="Nat. Commun.">
        <title>Effector diversification within compartments of the Leptosphaeria maculans genome affected by Repeat-Induced Point mutations.</title>
        <authorList>
            <person name="Rouxel T."/>
            <person name="Grandaubert J."/>
            <person name="Hane J.K."/>
            <person name="Hoede C."/>
            <person name="van de Wouw A.P."/>
            <person name="Couloux A."/>
            <person name="Dominguez V."/>
            <person name="Anthouard V."/>
            <person name="Bally P."/>
            <person name="Bourras S."/>
            <person name="Cozijnsen A.J."/>
            <person name="Ciuffetti L.M."/>
            <person name="Degrave A."/>
            <person name="Dilmaghani A."/>
            <person name="Duret L."/>
            <person name="Fudal I."/>
            <person name="Goodwin S.B."/>
            <person name="Gout L."/>
            <person name="Glaser N."/>
            <person name="Linglin J."/>
            <person name="Kema G.H.J."/>
            <person name="Lapalu N."/>
            <person name="Lawrence C.B."/>
            <person name="May K."/>
            <person name="Meyer M."/>
            <person name="Ollivier B."/>
            <person name="Poulain J."/>
            <person name="Schoch C.L."/>
            <person name="Simon A."/>
            <person name="Spatafora J.W."/>
            <person name="Stachowiak A."/>
            <person name="Turgeon B.G."/>
            <person name="Tyler B.M."/>
            <person name="Vincent D."/>
            <person name="Weissenbach J."/>
            <person name="Amselem J."/>
            <person name="Quesneville H."/>
            <person name="Oliver R.P."/>
            <person name="Wincker P."/>
            <person name="Balesdent M.-H."/>
            <person name="Howlett B.J."/>
        </authorList>
    </citation>
    <scope>NUCLEOTIDE SEQUENCE [LARGE SCALE GENOMIC DNA]</scope>
    <source>
        <strain evidence="3">JN3 / isolate v23.1.3 / race Av1-4-5-6-7-8</strain>
    </source>
</reference>
<evidence type="ECO:0000313" key="3">
    <source>
        <dbReference type="Proteomes" id="UP000002668"/>
    </source>
</evidence>
<proteinExistence type="predicted"/>
<organism evidence="3">
    <name type="scientific">Leptosphaeria maculans (strain JN3 / isolate v23.1.3 / race Av1-4-5-6-7-8)</name>
    <name type="common">Blackleg fungus</name>
    <name type="synonym">Phoma lingam</name>
    <dbReference type="NCBI Taxonomy" id="985895"/>
    <lineage>
        <taxon>Eukaryota</taxon>
        <taxon>Fungi</taxon>
        <taxon>Dikarya</taxon>
        <taxon>Ascomycota</taxon>
        <taxon>Pezizomycotina</taxon>
        <taxon>Dothideomycetes</taxon>
        <taxon>Pleosporomycetidae</taxon>
        <taxon>Pleosporales</taxon>
        <taxon>Pleosporineae</taxon>
        <taxon>Leptosphaeriaceae</taxon>
        <taxon>Plenodomus</taxon>
        <taxon>Plenodomus lingam/Leptosphaeria maculans species complex</taxon>
    </lineage>
</organism>
<evidence type="ECO:0000256" key="1">
    <source>
        <dbReference type="SAM" id="MobiDB-lite"/>
    </source>
</evidence>
<accession>E5ABG4</accession>
<keyword evidence="3" id="KW-1185">Reference proteome</keyword>
<dbReference type="VEuPathDB" id="FungiDB:LEMA_P021350.1"/>
<dbReference type="AlphaFoldDB" id="E5ABG4"/>
<dbReference type="EMBL" id="FP929138">
    <property type="protein sequence ID" value="CBY01005.1"/>
    <property type="molecule type" value="Genomic_DNA"/>
</dbReference>
<dbReference type="Proteomes" id="UP000002668">
    <property type="component" value="Genome"/>
</dbReference>
<dbReference type="HOGENOM" id="CLU_2264256_0_0_1"/>
<gene>
    <name evidence="2" type="ORF">LEMA_P021350.1</name>
</gene>